<dbReference type="EMBL" id="KK121051">
    <property type="protein sequence ID" value="KFM79637.1"/>
    <property type="molecule type" value="Genomic_DNA"/>
</dbReference>
<name>A0A087UQJ8_STEMI</name>
<reference evidence="1 2" key="1">
    <citation type="submission" date="2013-11" db="EMBL/GenBank/DDBJ databases">
        <title>Genome sequencing of Stegodyphus mimosarum.</title>
        <authorList>
            <person name="Bechsgaard J."/>
        </authorList>
    </citation>
    <scope>NUCLEOTIDE SEQUENCE [LARGE SCALE GENOMIC DNA]</scope>
</reference>
<protein>
    <submittedName>
        <fullName evidence="1">Uncharacterized protein</fullName>
    </submittedName>
</protein>
<feature type="non-terminal residue" evidence="1">
    <location>
        <position position="33"/>
    </location>
</feature>
<organism evidence="1 2">
    <name type="scientific">Stegodyphus mimosarum</name>
    <name type="common">African social velvet spider</name>
    <dbReference type="NCBI Taxonomy" id="407821"/>
    <lineage>
        <taxon>Eukaryota</taxon>
        <taxon>Metazoa</taxon>
        <taxon>Ecdysozoa</taxon>
        <taxon>Arthropoda</taxon>
        <taxon>Chelicerata</taxon>
        <taxon>Arachnida</taxon>
        <taxon>Araneae</taxon>
        <taxon>Araneomorphae</taxon>
        <taxon>Entelegynae</taxon>
        <taxon>Eresoidea</taxon>
        <taxon>Eresidae</taxon>
        <taxon>Stegodyphus</taxon>
    </lineage>
</organism>
<keyword evidence="2" id="KW-1185">Reference proteome</keyword>
<proteinExistence type="predicted"/>
<sequence length="33" mass="3610">MWIYLFPGFQTSSRTIVCCSPGSHRVCCGAQSS</sequence>
<dbReference type="Proteomes" id="UP000054359">
    <property type="component" value="Unassembled WGS sequence"/>
</dbReference>
<accession>A0A087UQJ8</accession>
<evidence type="ECO:0000313" key="2">
    <source>
        <dbReference type="Proteomes" id="UP000054359"/>
    </source>
</evidence>
<dbReference type="AlphaFoldDB" id="A0A087UQJ8"/>
<evidence type="ECO:0000313" key="1">
    <source>
        <dbReference type="EMBL" id="KFM79637.1"/>
    </source>
</evidence>
<gene>
    <name evidence="1" type="ORF">X975_01870</name>
</gene>